<name>A0A4Q9RF13_9GAMM</name>
<sequence length="105" mass="12464">MERTPMSTHLIIYLSLEECCRASELPTEALIELVEYGVVSPSGRHVGEWRFDEQALGRLRQARRLQRDLELDWATTALMLELLGEMENLRDENRYLRRRLERFSQ</sequence>
<gene>
    <name evidence="1" type="ORF">DNJ96_00300</name>
</gene>
<dbReference type="AlphaFoldDB" id="A0A4Q9RF13"/>
<evidence type="ECO:0000313" key="1">
    <source>
        <dbReference type="EMBL" id="TBU99781.1"/>
    </source>
</evidence>
<dbReference type="Gene3D" id="1.10.1660.10">
    <property type="match status" value="1"/>
</dbReference>
<proteinExistence type="predicted"/>
<comment type="caution">
    <text evidence="1">The sequence shown here is derived from an EMBL/GenBank/DDBJ whole genome shotgun (WGS) entry which is preliminary data.</text>
</comment>
<keyword evidence="2" id="KW-1185">Reference proteome</keyword>
<dbReference type="Proteomes" id="UP000292639">
    <property type="component" value="Unassembled WGS sequence"/>
</dbReference>
<organism evidence="1 2">
    <name type="scientific">Stutzerimonas kirkiae</name>
    <dbReference type="NCBI Taxonomy" id="2211392"/>
    <lineage>
        <taxon>Bacteria</taxon>
        <taxon>Pseudomonadati</taxon>
        <taxon>Pseudomonadota</taxon>
        <taxon>Gammaproteobacteria</taxon>
        <taxon>Pseudomonadales</taxon>
        <taxon>Pseudomonadaceae</taxon>
        <taxon>Stutzerimonas</taxon>
    </lineage>
</organism>
<dbReference type="Pfam" id="PF13591">
    <property type="entry name" value="MerR_2"/>
    <property type="match status" value="1"/>
</dbReference>
<protein>
    <submittedName>
        <fullName evidence="1">Chaperone modulatory protein CbpM</fullName>
    </submittedName>
</protein>
<reference evidence="1 2" key="1">
    <citation type="submission" date="2018-06" db="EMBL/GenBank/DDBJ databases">
        <title>Three novel Pseudomonas species isolated from symptomatic oak.</title>
        <authorList>
            <person name="Bueno-Gonzalez V."/>
            <person name="Brady C."/>
        </authorList>
    </citation>
    <scope>NUCLEOTIDE SEQUENCE [LARGE SCALE GENOMIC DNA]</scope>
    <source>
        <strain evidence="1 2">P17C</strain>
    </source>
</reference>
<dbReference type="EMBL" id="QJUP01000001">
    <property type="protein sequence ID" value="TBU99781.1"/>
    <property type="molecule type" value="Genomic_DNA"/>
</dbReference>
<accession>A0A4Q9RF13</accession>
<evidence type="ECO:0000313" key="2">
    <source>
        <dbReference type="Proteomes" id="UP000292639"/>
    </source>
</evidence>